<comment type="similarity">
    <text evidence="1">Belongs to the sulfatase family.</text>
</comment>
<dbReference type="SUPFAM" id="SSF53649">
    <property type="entry name" value="Alkaline phosphatase-like"/>
    <property type="match status" value="1"/>
</dbReference>
<dbReference type="Gene3D" id="3.40.720.10">
    <property type="entry name" value="Alkaline Phosphatase, subunit A"/>
    <property type="match status" value="1"/>
</dbReference>
<evidence type="ECO:0000256" key="3">
    <source>
        <dbReference type="ARBA" id="ARBA00022801"/>
    </source>
</evidence>
<dbReference type="Proteomes" id="UP001139521">
    <property type="component" value="Unassembled WGS sequence"/>
</dbReference>
<evidence type="ECO:0000313" key="7">
    <source>
        <dbReference type="EMBL" id="MCL6220558.1"/>
    </source>
</evidence>
<keyword evidence="2" id="KW-0479">Metal-binding</keyword>
<dbReference type="GO" id="GO:0046872">
    <property type="term" value="F:metal ion binding"/>
    <property type="evidence" value="ECO:0007669"/>
    <property type="project" value="UniProtKB-KW"/>
</dbReference>
<dbReference type="InterPro" id="IPR017850">
    <property type="entry name" value="Alkaline_phosphatase_core_sf"/>
</dbReference>
<dbReference type="GO" id="GO:0004065">
    <property type="term" value="F:arylsulfatase activity"/>
    <property type="evidence" value="ECO:0007669"/>
    <property type="project" value="TreeGrafter"/>
</dbReference>
<proteinExistence type="inferred from homology"/>
<keyword evidence="8" id="KW-1185">Reference proteome</keyword>
<feature type="transmembrane region" description="Helical" evidence="5">
    <location>
        <begin position="23"/>
        <end position="42"/>
    </location>
</feature>
<name>A0A9X1ZXU2_9FLAO</name>
<dbReference type="InterPro" id="IPR024607">
    <property type="entry name" value="Sulfatase_CS"/>
</dbReference>
<accession>A0A9X1ZXU2</accession>
<evidence type="ECO:0000256" key="1">
    <source>
        <dbReference type="ARBA" id="ARBA00008779"/>
    </source>
</evidence>
<evidence type="ECO:0000313" key="8">
    <source>
        <dbReference type="Proteomes" id="UP001139521"/>
    </source>
</evidence>
<keyword evidence="4" id="KW-0106">Calcium</keyword>
<comment type="caution">
    <text evidence="7">The sequence shown here is derived from an EMBL/GenBank/DDBJ whole genome shotgun (WGS) entry which is preliminary data.</text>
</comment>
<keyword evidence="5" id="KW-0472">Membrane</keyword>
<dbReference type="Pfam" id="PF00884">
    <property type="entry name" value="Sulfatase"/>
    <property type="match status" value="1"/>
</dbReference>
<evidence type="ECO:0000256" key="2">
    <source>
        <dbReference type="ARBA" id="ARBA00022723"/>
    </source>
</evidence>
<evidence type="ECO:0000259" key="6">
    <source>
        <dbReference type="Pfam" id="PF00884"/>
    </source>
</evidence>
<gene>
    <name evidence="7" type="ORF">L1967_19880</name>
</gene>
<keyword evidence="3" id="KW-0378">Hydrolase</keyword>
<sequence length="531" mass="59686">MKRYLNHKNYTIISKFGFNSNNLFGLILVLLNVTLFTSCMPLKEKDDKKSKPNIIMILADDLGYGDLGVYNEYSLVPTPNLDQLASEGIRFTDAYCPIAICSPTRYSLMTGTYAWRSRKKDGVMRNYEKSMMEDSLLTLPQMLQKVGYKTGGFGKWHLGTEFPTLDGKKPVGYGTFYHKDNGSNIDISGDVSDGPIDHGFQQWLGFSCASECFLFENKKIIGALEHDFYTIEKTPGKEKLDLISMDSYLPLITDASIKFLNEAKRNDNEPFFLYYSPYVPHVPLAVSESFLGSTQAGPYGDYVHELDFYIGKLLNHLDSLGLKENTIVLFASDNGSAFRTSYNGMDASNAANKLPGHFIDVDGKYKAPKDLSNMDRHSPNGTLRGVKRSAWEGGVRTPLIARWPGHFPKGEKTKEMMSLTDIMATLAPIVGYKLENGVTTDGINNISAFLGETKEKRSSIVLKAGNDVYALRQREWKFIEVPRGNDEPFFELYNLENDPSEDENLASKYPDKVSEMKRALDLILKEHSTTK</sequence>
<dbReference type="Gene3D" id="3.30.1120.10">
    <property type="match status" value="1"/>
</dbReference>
<evidence type="ECO:0000256" key="4">
    <source>
        <dbReference type="ARBA" id="ARBA00022837"/>
    </source>
</evidence>
<evidence type="ECO:0000256" key="5">
    <source>
        <dbReference type="SAM" id="Phobius"/>
    </source>
</evidence>
<dbReference type="InterPro" id="IPR000917">
    <property type="entry name" value="Sulfatase_N"/>
</dbReference>
<reference evidence="7" key="1">
    <citation type="submission" date="2022-01" db="EMBL/GenBank/DDBJ databases">
        <title>Genome sequencing of Zunongwangia sp. M21534 genome.</title>
        <authorList>
            <person name="Chen Y."/>
            <person name="Dong C."/>
            <person name="Shao Z."/>
        </authorList>
    </citation>
    <scope>NUCLEOTIDE SEQUENCE</scope>
    <source>
        <strain evidence="7">MCCC M21534</strain>
    </source>
</reference>
<protein>
    <submittedName>
        <fullName evidence="7">Arylsulfatase</fullName>
    </submittedName>
</protein>
<feature type="domain" description="Sulfatase N-terminal" evidence="6">
    <location>
        <begin position="52"/>
        <end position="431"/>
    </location>
</feature>
<dbReference type="CDD" id="cd16143">
    <property type="entry name" value="ARS_like"/>
    <property type="match status" value="1"/>
</dbReference>
<dbReference type="PANTHER" id="PTHR42693">
    <property type="entry name" value="ARYLSULFATASE FAMILY MEMBER"/>
    <property type="match status" value="1"/>
</dbReference>
<dbReference type="AlphaFoldDB" id="A0A9X1ZXU2"/>
<dbReference type="RefSeq" id="WP_249603253.1">
    <property type="nucleotide sequence ID" value="NZ_JAKHSK010000044.1"/>
</dbReference>
<dbReference type="PANTHER" id="PTHR42693:SF53">
    <property type="entry name" value="ENDO-4-O-SULFATASE"/>
    <property type="match status" value="1"/>
</dbReference>
<organism evidence="7 8">
    <name type="scientific">Zunongwangia pacifica</name>
    <dbReference type="NCBI Taxonomy" id="2911062"/>
    <lineage>
        <taxon>Bacteria</taxon>
        <taxon>Pseudomonadati</taxon>
        <taxon>Bacteroidota</taxon>
        <taxon>Flavobacteriia</taxon>
        <taxon>Flavobacteriales</taxon>
        <taxon>Flavobacteriaceae</taxon>
        <taxon>Zunongwangia</taxon>
    </lineage>
</organism>
<keyword evidence="5" id="KW-1133">Transmembrane helix</keyword>
<dbReference type="PROSITE" id="PS00523">
    <property type="entry name" value="SULFATASE_1"/>
    <property type="match status" value="1"/>
</dbReference>
<dbReference type="EMBL" id="JAKHSK010000044">
    <property type="protein sequence ID" value="MCL6220558.1"/>
    <property type="molecule type" value="Genomic_DNA"/>
</dbReference>
<keyword evidence="5" id="KW-0812">Transmembrane</keyword>
<dbReference type="InterPro" id="IPR050738">
    <property type="entry name" value="Sulfatase"/>
</dbReference>